<dbReference type="PANTHER" id="PTHR33336:SF3">
    <property type="entry name" value="ABM DOMAIN-CONTAINING PROTEIN"/>
    <property type="match status" value="1"/>
</dbReference>
<dbReference type="PATRIC" id="fig|587753.10.peg.489"/>
<dbReference type="InterPro" id="IPR011008">
    <property type="entry name" value="Dimeric_a/b-barrel"/>
</dbReference>
<dbReference type="Pfam" id="PF03992">
    <property type="entry name" value="ABM"/>
    <property type="match status" value="1"/>
</dbReference>
<dbReference type="Gene3D" id="3.30.70.100">
    <property type="match status" value="1"/>
</dbReference>
<dbReference type="EMBL" id="CP011110">
    <property type="protein sequence ID" value="AKA21943.1"/>
    <property type="molecule type" value="Genomic_DNA"/>
</dbReference>
<accession>A0A0D5XS96</accession>
<dbReference type="RefSeq" id="WP_171820024.1">
    <property type="nucleotide sequence ID" value="NZ_CP011110.1"/>
</dbReference>
<keyword evidence="2" id="KW-0560">Oxidoreductase</keyword>
<keyword evidence="2" id="KW-0503">Monooxygenase</keyword>
<protein>
    <submittedName>
        <fullName evidence="2">Antibiotic biosynthesis monooxygenase family protein</fullName>
    </submittedName>
</protein>
<dbReference type="SUPFAM" id="SSF54909">
    <property type="entry name" value="Dimeric alpha+beta barrel"/>
    <property type="match status" value="1"/>
</dbReference>
<dbReference type="GO" id="GO:0004497">
    <property type="term" value="F:monooxygenase activity"/>
    <property type="evidence" value="ECO:0007669"/>
    <property type="project" value="UniProtKB-KW"/>
</dbReference>
<proteinExistence type="predicted"/>
<sequence length="97" mass="11085">MSIVDLVVALQASEGRSEELRDTLKALREATLQEPGCLDYRIARGSLSANRFFLLERWVDAEALFRHEHTPHFLDGVARVRACCEYVDLQPIGWLLE</sequence>
<evidence type="ECO:0000313" key="2">
    <source>
        <dbReference type="EMBL" id="AKA21943.1"/>
    </source>
</evidence>
<dbReference type="PROSITE" id="PS51725">
    <property type="entry name" value="ABM"/>
    <property type="match status" value="1"/>
</dbReference>
<dbReference type="InterPro" id="IPR007138">
    <property type="entry name" value="ABM_dom"/>
</dbReference>
<dbReference type="KEGG" id="pcz:PCL1606_04880"/>
<evidence type="ECO:0000259" key="1">
    <source>
        <dbReference type="PROSITE" id="PS51725"/>
    </source>
</evidence>
<dbReference type="AlphaFoldDB" id="A0A0D5XS96"/>
<organism evidence="2 3">
    <name type="scientific">Pseudomonas chlororaphis</name>
    <dbReference type="NCBI Taxonomy" id="587753"/>
    <lineage>
        <taxon>Bacteria</taxon>
        <taxon>Pseudomonadati</taxon>
        <taxon>Pseudomonadota</taxon>
        <taxon>Gammaproteobacteria</taxon>
        <taxon>Pseudomonadales</taxon>
        <taxon>Pseudomonadaceae</taxon>
        <taxon>Pseudomonas</taxon>
    </lineage>
</organism>
<gene>
    <name evidence="2" type="ORF">PCL1606_04880</name>
</gene>
<feature type="domain" description="ABM" evidence="1">
    <location>
        <begin position="4"/>
        <end position="93"/>
    </location>
</feature>
<dbReference type="PANTHER" id="PTHR33336">
    <property type="entry name" value="QUINOL MONOOXYGENASE YGIN-RELATED"/>
    <property type="match status" value="1"/>
</dbReference>
<dbReference type="InterPro" id="IPR050744">
    <property type="entry name" value="AI-2_Isomerase_LsrG"/>
</dbReference>
<evidence type="ECO:0000313" key="3">
    <source>
        <dbReference type="Proteomes" id="UP000032748"/>
    </source>
</evidence>
<name>A0A0D5XS96_9PSED</name>
<dbReference type="Proteomes" id="UP000032748">
    <property type="component" value="Chromosome"/>
</dbReference>
<reference evidence="2 3" key="1">
    <citation type="journal article" date="2015" name="Mol. Plant Microbe Interact.">
        <title>Comparative Genomic Analysis of Pseudomonas chlororaphis PCL1606 Reveals New Insight into Antifungal Compounds Involved in Biocontrol.</title>
        <authorList>
            <person name="Calderon C.E."/>
            <person name="Ramos C."/>
            <person name="de Vicente A."/>
            <person name="Cazorla F.M."/>
        </authorList>
    </citation>
    <scope>NUCLEOTIDE SEQUENCE [LARGE SCALE GENOMIC DNA]</scope>
    <source>
        <strain evidence="2 3">PCL1606</strain>
    </source>
</reference>